<evidence type="ECO:0008006" key="3">
    <source>
        <dbReference type="Google" id="ProtNLM"/>
    </source>
</evidence>
<dbReference type="AlphaFoldDB" id="A0A375YLE5"/>
<evidence type="ECO:0000313" key="1">
    <source>
        <dbReference type="EMBL" id="SRX81921.1"/>
    </source>
</evidence>
<dbReference type="Proteomes" id="UP000252008">
    <property type="component" value="Unassembled WGS sequence"/>
</dbReference>
<reference evidence="1 2" key="1">
    <citation type="submission" date="2018-05" db="EMBL/GenBank/DDBJ databases">
        <authorList>
            <consortium name="IHU Genomes"/>
        </authorList>
    </citation>
    <scope>NUCLEOTIDE SEQUENCE [LARGE SCALE GENOMIC DNA]</scope>
    <source>
        <strain evidence="1 2">P7335</strain>
    </source>
</reference>
<dbReference type="EMBL" id="UEGS01000001">
    <property type="protein sequence ID" value="SRX81921.1"/>
    <property type="molecule type" value="Genomic_DNA"/>
</dbReference>
<keyword evidence="2" id="KW-1185">Reference proteome</keyword>
<gene>
    <name evidence="1" type="ORF">MPP7335_03677</name>
</gene>
<protein>
    <recommendedName>
        <fullName evidence="3">Alanine and proline rich membrane protein</fullName>
    </recommendedName>
</protein>
<name>A0A375YLE5_MYCPF</name>
<dbReference type="STRING" id="39692.BST38_10980"/>
<accession>A0A375YLE5</accession>
<sequence length="146" mass="14472">MKATALVVAVLALGVAVVALMRTFGGEPGYTDAQRADAKNSVCAAFETVRSGVATNTNATPPGDIAGALAVAANARIALLDGGQYLLAKLDPATPPDLADDVRTFANELMDIGAAATAGVPNDDPGQAGRLRAAEAASAAVKGHCG</sequence>
<dbReference type="RefSeq" id="WP_083143321.1">
    <property type="nucleotide sequence ID" value="NZ_MVID01000007.1"/>
</dbReference>
<evidence type="ECO:0000313" key="2">
    <source>
        <dbReference type="Proteomes" id="UP000252008"/>
    </source>
</evidence>
<organism evidence="1 2">
    <name type="scientific">Mycolicibacterium parafortuitum</name>
    <name type="common">Mycobacterium parafortuitum</name>
    <dbReference type="NCBI Taxonomy" id="39692"/>
    <lineage>
        <taxon>Bacteria</taxon>
        <taxon>Bacillati</taxon>
        <taxon>Actinomycetota</taxon>
        <taxon>Actinomycetes</taxon>
        <taxon>Mycobacteriales</taxon>
        <taxon>Mycobacteriaceae</taxon>
        <taxon>Mycolicibacterium</taxon>
    </lineage>
</organism>
<proteinExistence type="predicted"/>